<comment type="caution">
    <text evidence="1">The sequence shown here is derived from an EMBL/GenBank/DDBJ whole genome shotgun (WGS) entry which is preliminary data.</text>
</comment>
<reference evidence="1" key="1">
    <citation type="submission" date="2022-04" db="EMBL/GenBank/DDBJ databases">
        <title>Genome of the entomopathogenic fungus Entomophthora muscae.</title>
        <authorList>
            <person name="Elya C."/>
            <person name="Lovett B.R."/>
            <person name="Lee E."/>
            <person name="Macias A.M."/>
            <person name="Hajek A.E."/>
            <person name="De Bivort B.L."/>
            <person name="Kasson M.T."/>
            <person name="De Fine Licht H.H."/>
            <person name="Stajich J.E."/>
        </authorList>
    </citation>
    <scope>NUCLEOTIDE SEQUENCE</scope>
    <source>
        <strain evidence="1">Berkeley</strain>
    </source>
</reference>
<proteinExistence type="predicted"/>
<dbReference type="Proteomes" id="UP001165960">
    <property type="component" value="Unassembled WGS sequence"/>
</dbReference>
<evidence type="ECO:0000313" key="1">
    <source>
        <dbReference type="EMBL" id="KAJ9090451.1"/>
    </source>
</evidence>
<gene>
    <name evidence="1" type="ORF">DSO57_1002346</name>
</gene>
<name>A0ACC2UUZ8_9FUNG</name>
<keyword evidence="2" id="KW-1185">Reference proteome</keyword>
<accession>A0ACC2UUZ8</accession>
<protein>
    <submittedName>
        <fullName evidence="1">Uncharacterized protein</fullName>
    </submittedName>
</protein>
<dbReference type="EMBL" id="QTSX02000005">
    <property type="protein sequence ID" value="KAJ9090451.1"/>
    <property type="molecule type" value="Genomic_DNA"/>
</dbReference>
<sequence length="350" mass="38138">MDKDNKVLEKHISQLATWIERERQEEIAQFTAATTGIPNSVLSRRGLALLALRITKSKTGLGGKTIVDIESGDTGSKLPPHQFKTGDVVELSPQGGGKGPGKKAEGENDGKTSGVVLRVTEVKLVVALDDATLALEALSCFWKITQLANEVTYKRMLNVLKDMQRVLTLGRIEKTENLAWSGNKELVPLLLATPTKGKSRLEFDANITLESIQFQDAGLNPSQQEAVRHSLSAQHVALIHGPPGTGKTHTLVELIRQFVIRGLRVLVCGPSNAAVDNLLERLVPHRLNCLRVGHPGRVQQPQLMDNVLDIKLRYSDAGQLVKEIRQEMDGLLTSIANVSPAVNASKCTLL</sequence>
<evidence type="ECO:0000313" key="2">
    <source>
        <dbReference type="Proteomes" id="UP001165960"/>
    </source>
</evidence>
<organism evidence="1 2">
    <name type="scientific">Entomophthora muscae</name>
    <dbReference type="NCBI Taxonomy" id="34485"/>
    <lineage>
        <taxon>Eukaryota</taxon>
        <taxon>Fungi</taxon>
        <taxon>Fungi incertae sedis</taxon>
        <taxon>Zoopagomycota</taxon>
        <taxon>Entomophthoromycotina</taxon>
        <taxon>Entomophthoromycetes</taxon>
        <taxon>Entomophthorales</taxon>
        <taxon>Entomophthoraceae</taxon>
        <taxon>Entomophthora</taxon>
    </lineage>
</organism>